<feature type="region of interest" description="Disordered" evidence="1">
    <location>
        <begin position="71"/>
        <end position="91"/>
    </location>
</feature>
<protein>
    <recommendedName>
        <fullName evidence="3">SCP domain-containing protein</fullName>
    </recommendedName>
</protein>
<dbReference type="SUPFAM" id="SSF55797">
    <property type="entry name" value="PR-1-like"/>
    <property type="match status" value="1"/>
</dbReference>
<keyword evidence="2" id="KW-0812">Transmembrane</keyword>
<name>A0ABP3STW0_9ACTN</name>
<dbReference type="PANTHER" id="PTHR31157">
    <property type="entry name" value="SCP DOMAIN-CONTAINING PROTEIN"/>
    <property type="match status" value="1"/>
</dbReference>
<proteinExistence type="predicted"/>
<keyword evidence="5" id="KW-1185">Reference proteome</keyword>
<keyword evidence="2" id="KW-1133">Transmembrane helix</keyword>
<feature type="compositionally biased region" description="Basic and acidic residues" evidence="1">
    <location>
        <begin position="363"/>
        <end position="376"/>
    </location>
</feature>
<sequence length="532" mass="53725">MGRHRRSDAGRAARGRATGVTHHDGMPDGGYDPLTALPDESAPTMGIAPYLNPEAYAETYAKSDAYLFATDDGSQGPGGEAATAVLTGEDFPPDFAPHTGLTQGAFTGDAPAADGFGSAGPAGHGFPAADGYPDAGLGTGAGTGTGLPTDGYTGDAYPWAGLAASGNLPGHGFSGDTYAYGQSAATEVLDLGSLDDGGWASSISATGLPDTGRSRTGYSKSSFTNRDFTGGAFRSTPLRDEGYSPDGGTSRGSAHRRRKKKSPAPVRSGLLGVSAAVAFGTVAVATGAVPGLENYKLGGDSAPSDSVQAGDAPTNTPSEQGGASGGSLETPGRAAGSQAGRDGQRSTSPTPAPSTSETAPPEAPEKEDRAETPEEKPETEEAAGETAAPDKPGNSERGAQKGAASASENAAAAQVLALVNQERVKAGCRPVTPSKELAGLAAAFSEDMAKRGFFDHTDPDGATPWDRAERAGITDLGGENIARGQADAASVMQAWMDSPGHRANILNCDFKTLGVGVHFGPGGPWWTQNFGY</sequence>
<evidence type="ECO:0000313" key="4">
    <source>
        <dbReference type="EMBL" id="GAA0663441.1"/>
    </source>
</evidence>
<feature type="region of interest" description="Disordered" evidence="1">
    <location>
        <begin position="104"/>
        <end position="131"/>
    </location>
</feature>
<evidence type="ECO:0000313" key="5">
    <source>
        <dbReference type="Proteomes" id="UP001500724"/>
    </source>
</evidence>
<feature type="compositionally biased region" description="Basic residues" evidence="1">
    <location>
        <begin position="253"/>
        <end position="262"/>
    </location>
</feature>
<feature type="region of interest" description="Disordered" evidence="1">
    <location>
        <begin position="203"/>
        <end position="266"/>
    </location>
</feature>
<reference evidence="5" key="1">
    <citation type="journal article" date="2019" name="Int. J. Syst. Evol. Microbiol.">
        <title>The Global Catalogue of Microorganisms (GCM) 10K type strain sequencing project: providing services to taxonomists for standard genome sequencing and annotation.</title>
        <authorList>
            <consortium name="The Broad Institute Genomics Platform"/>
            <consortium name="The Broad Institute Genome Sequencing Center for Infectious Disease"/>
            <person name="Wu L."/>
            <person name="Ma J."/>
        </authorList>
    </citation>
    <scope>NUCLEOTIDE SEQUENCE [LARGE SCALE GENOMIC DNA]</scope>
    <source>
        <strain evidence="5">JCM 10367</strain>
    </source>
</reference>
<comment type="caution">
    <text evidence="4">The sequence shown here is derived from an EMBL/GenBank/DDBJ whole genome shotgun (WGS) entry which is preliminary data.</text>
</comment>
<evidence type="ECO:0000256" key="2">
    <source>
        <dbReference type="SAM" id="Phobius"/>
    </source>
</evidence>
<accession>A0ABP3STW0</accession>
<feature type="compositionally biased region" description="Low complexity" evidence="1">
    <location>
        <begin position="346"/>
        <end position="360"/>
    </location>
</feature>
<feature type="region of interest" description="Disordered" evidence="1">
    <location>
        <begin position="1"/>
        <end position="38"/>
    </location>
</feature>
<evidence type="ECO:0000256" key="1">
    <source>
        <dbReference type="SAM" id="MobiDB-lite"/>
    </source>
</evidence>
<feature type="compositionally biased region" description="Low complexity" evidence="1">
    <location>
        <begin position="10"/>
        <end position="19"/>
    </location>
</feature>
<feature type="region of interest" description="Disordered" evidence="1">
    <location>
        <begin position="299"/>
        <end position="406"/>
    </location>
</feature>
<dbReference type="InterPro" id="IPR014044">
    <property type="entry name" value="CAP_dom"/>
</dbReference>
<dbReference type="EMBL" id="BAAAGU010000058">
    <property type="protein sequence ID" value="GAA0663441.1"/>
    <property type="molecule type" value="Genomic_DNA"/>
</dbReference>
<feature type="compositionally biased region" description="Polar residues" evidence="1">
    <location>
        <begin position="214"/>
        <end position="227"/>
    </location>
</feature>
<gene>
    <name evidence="4" type="ORF">GCM10009535_48820</name>
</gene>
<dbReference type="InterPro" id="IPR035940">
    <property type="entry name" value="CAP_sf"/>
</dbReference>
<dbReference type="Pfam" id="PF00188">
    <property type="entry name" value="CAP"/>
    <property type="match status" value="1"/>
</dbReference>
<feature type="transmembrane region" description="Helical" evidence="2">
    <location>
        <begin position="266"/>
        <end position="289"/>
    </location>
</feature>
<feature type="compositionally biased region" description="Polar residues" evidence="1">
    <location>
        <begin position="303"/>
        <end position="321"/>
    </location>
</feature>
<dbReference type="CDD" id="cd05379">
    <property type="entry name" value="CAP_bacterial"/>
    <property type="match status" value="1"/>
</dbReference>
<organism evidence="4 5">
    <name type="scientific">Streptomyces thermocarboxydovorans</name>
    <dbReference type="NCBI Taxonomy" id="59298"/>
    <lineage>
        <taxon>Bacteria</taxon>
        <taxon>Bacillati</taxon>
        <taxon>Actinomycetota</taxon>
        <taxon>Actinomycetes</taxon>
        <taxon>Kitasatosporales</taxon>
        <taxon>Streptomycetaceae</taxon>
        <taxon>Streptomyces</taxon>
    </lineage>
</organism>
<dbReference type="PANTHER" id="PTHR31157:SF1">
    <property type="entry name" value="SCP DOMAIN-CONTAINING PROTEIN"/>
    <property type="match status" value="1"/>
</dbReference>
<keyword evidence="2" id="KW-0472">Membrane</keyword>
<evidence type="ECO:0000259" key="3">
    <source>
        <dbReference type="Pfam" id="PF00188"/>
    </source>
</evidence>
<dbReference type="Gene3D" id="3.40.33.10">
    <property type="entry name" value="CAP"/>
    <property type="match status" value="1"/>
</dbReference>
<feature type="domain" description="SCP" evidence="3">
    <location>
        <begin position="416"/>
        <end position="530"/>
    </location>
</feature>
<dbReference type="Proteomes" id="UP001500724">
    <property type="component" value="Unassembled WGS sequence"/>
</dbReference>